<reference evidence="2" key="1">
    <citation type="submission" date="2016-10" db="EMBL/GenBank/DDBJ databases">
        <authorList>
            <person name="Varghese N."/>
            <person name="Submissions S."/>
        </authorList>
    </citation>
    <scope>NUCLEOTIDE SEQUENCE [LARGE SCALE GENOMIC DNA]</scope>
    <source>
        <strain evidence="2">BS3775</strain>
    </source>
</reference>
<proteinExistence type="predicted"/>
<dbReference type="AlphaFoldDB" id="A0A1H1EJT2"/>
<keyword evidence="2" id="KW-1185">Reference proteome</keyword>
<organism evidence="1 2">
    <name type="scientific">Pseudomonas moorei</name>
    <dbReference type="NCBI Taxonomy" id="395599"/>
    <lineage>
        <taxon>Bacteria</taxon>
        <taxon>Pseudomonadati</taxon>
        <taxon>Pseudomonadota</taxon>
        <taxon>Gammaproteobacteria</taxon>
        <taxon>Pseudomonadales</taxon>
        <taxon>Pseudomonadaceae</taxon>
        <taxon>Pseudomonas</taxon>
    </lineage>
</organism>
<protein>
    <submittedName>
        <fullName evidence="1">Uncharacterized protein</fullName>
    </submittedName>
</protein>
<dbReference type="RefSeq" id="WP_139204779.1">
    <property type="nucleotide sequence ID" value="NZ_FNKJ01000003.1"/>
</dbReference>
<name>A0A1H1EJT2_9PSED</name>
<sequence>MTTERPQLKLVSKDHNLDVWKKTWTIIEEQVVCPQRAAIQPIEFRFRPFRHAIYCPRLGKIHYPWNDLLEIIAGQLKNGLV</sequence>
<dbReference type="EMBL" id="FNKJ01000003">
    <property type="protein sequence ID" value="SDQ88719.1"/>
    <property type="molecule type" value="Genomic_DNA"/>
</dbReference>
<accession>A0A1H1EJT2</accession>
<dbReference type="OrthoDB" id="6917123at2"/>
<evidence type="ECO:0000313" key="1">
    <source>
        <dbReference type="EMBL" id="SDQ88719.1"/>
    </source>
</evidence>
<dbReference type="Proteomes" id="UP000199570">
    <property type="component" value="Unassembled WGS sequence"/>
</dbReference>
<gene>
    <name evidence="1" type="ORF">SAMN04490195_2221</name>
</gene>
<evidence type="ECO:0000313" key="2">
    <source>
        <dbReference type="Proteomes" id="UP000199570"/>
    </source>
</evidence>